<gene>
    <name evidence="2" type="primary">LOC127744392</name>
    <name evidence="3" type="synonym">LOC127744428</name>
</gene>
<dbReference type="PANTHER" id="PTHR47269:SF3">
    <property type="entry name" value="PEPTIDYL-PROLYL CIS-TRANS ISOMERASE CYP21-3, MITOCHONDRIAL"/>
    <property type="match status" value="1"/>
</dbReference>
<evidence type="ECO:0000313" key="3">
    <source>
        <dbReference type="RefSeq" id="XP_052112551.1"/>
    </source>
</evidence>
<dbReference type="RefSeq" id="XP_052112551.1">
    <property type="nucleotide sequence ID" value="XM_052256591.1"/>
</dbReference>
<evidence type="ECO:0000313" key="1">
    <source>
        <dbReference type="Proteomes" id="UP000515211"/>
    </source>
</evidence>
<dbReference type="AlphaFoldDB" id="A0A9C6T9R2"/>
<dbReference type="KEGG" id="adu:127744392"/>
<name>A0A9C6T9R2_ARADU</name>
<dbReference type="RefSeq" id="XP_052112545.1">
    <property type="nucleotide sequence ID" value="XM_052256585.1"/>
</dbReference>
<dbReference type="PANTHER" id="PTHR47269">
    <property type="entry name" value="PEPTIDYL-PROLYL CIS-TRANS ISOMERASE CYP21-4"/>
    <property type="match status" value="1"/>
</dbReference>
<protein>
    <submittedName>
        <fullName evidence="2 3">Peptidyl-prolyl cis-trans isomerase CYP21-4-like</fullName>
    </submittedName>
</protein>
<reference evidence="2 3" key="1">
    <citation type="submission" date="2025-04" db="UniProtKB">
        <authorList>
            <consortium name="RefSeq"/>
        </authorList>
    </citation>
    <scope>IDENTIFICATION</scope>
    <source>
        <tissue evidence="2 3">Whole plant</tissue>
    </source>
</reference>
<proteinExistence type="predicted"/>
<sequence length="88" mass="9726">MVSEKLKYRIEPLPVSSAHIPFPGMLGVKHEAFMLGTSKGKHTNKGFDLFNSTAPILDLNEKLIVVGRVIKGEDVVQVTEFASHCYGR</sequence>
<dbReference type="GeneID" id="127744392"/>
<accession>A0A9C6T9R2</accession>
<dbReference type="Proteomes" id="UP000515211">
    <property type="component" value="Unplaced"/>
</dbReference>
<keyword evidence="1" id="KW-1185">Reference proteome</keyword>
<organism evidence="1 2">
    <name type="scientific">Arachis duranensis</name>
    <name type="common">Wild peanut</name>
    <dbReference type="NCBI Taxonomy" id="130453"/>
    <lineage>
        <taxon>Eukaryota</taxon>
        <taxon>Viridiplantae</taxon>
        <taxon>Streptophyta</taxon>
        <taxon>Embryophyta</taxon>
        <taxon>Tracheophyta</taxon>
        <taxon>Spermatophyta</taxon>
        <taxon>Magnoliopsida</taxon>
        <taxon>eudicotyledons</taxon>
        <taxon>Gunneridae</taxon>
        <taxon>Pentapetalae</taxon>
        <taxon>rosids</taxon>
        <taxon>fabids</taxon>
        <taxon>Fabales</taxon>
        <taxon>Fabaceae</taxon>
        <taxon>Papilionoideae</taxon>
        <taxon>50 kb inversion clade</taxon>
        <taxon>dalbergioids sensu lato</taxon>
        <taxon>Dalbergieae</taxon>
        <taxon>Pterocarpus clade</taxon>
        <taxon>Arachis</taxon>
    </lineage>
</organism>
<dbReference type="KEGG" id="adu:127744428"/>
<evidence type="ECO:0000313" key="2">
    <source>
        <dbReference type="RefSeq" id="XP_052112545.1"/>
    </source>
</evidence>